<dbReference type="EMBL" id="BHYK01000037">
    <property type="protein sequence ID" value="GCD12642.1"/>
    <property type="molecule type" value="Genomic_DNA"/>
</dbReference>
<comment type="caution">
    <text evidence="1">The sequence shown here is derived from an EMBL/GenBank/DDBJ whole genome shotgun (WGS) entry which is preliminary data.</text>
</comment>
<accession>A0A401USV9</accession>
<dbReference type="Proteomes" id="UP000287872">
    <property type="component" value="Unassembled WGS sequence"/>
</dbReference>
<dbReference type="RefSeq" id="WP_125005489.1">
    <property type="nucleotide sequence ID" value="NZ_BHYK01000037.1"/>
</dbReference>
<evidence type="ECO:0000313" key="1">
    <source>
        <dbReference type="EMBL" id="GCD12642.1"/>
    </source>
</evidence>
<sequence length="117" mass="13279">MEKVTGFKYVVEGFEDIGSFSKGILSLTNTKCSRKGTIIDIKTYEGSWQVDVISLVEMDSFIESNLGEISSKELIEIVSVEYDDLPSKNQKIISDLQDKYFDDKGNDVYIIIDNFMI</sequence>
<proteinExistence type="predicted"/>
<protein>
    <submittedName>
        <fullName evidence="1">Uncharacterized protein</fullName>
    </submittedName>
</protein>
<keyword evidence="2" id="KW-1185">Reference proteome</keyword>
<organism evidence="1 2">
    <name type="scientific">Clostridium tagluense</name>
    <dbReference type="NCBI Taxonomy" id="360422"/>
    <lineage>
        <taxon>Bacteria</taxon>
        <taxon>Bacillati</taxon>
        <taxon>Bacillota</taxon>
        <taxon>Clostridia</taxon>
        <taxon>Eubacteriales</taxon>
        <taxon>Clostridiaceae</taxon>
        <taxon>Clostridium</taxon>
    </lineage>
</organism>
<dbReference type="AlphaFoldDB" id="A0A401USV9"/>
<name>A0A401USV9_9CLOT</name>
<gene>
    <name evidence="1" type="ORF">Ctaglu_42650</name>
</gene>
<evidence type="ECO:0000313" key="2">
    <source>
        <dbReference type="Proteomes" id="UP000287872"/>
    </source>
</evidence>
<reference evidence="1 2" key="1">
    <citation type="submission" date="2018-11" db="EMBL/GenBank/DDBJ databases">
        <title>Genome sequencing and assembly of Clostridium tagluense strain A121.</title>
        <authorList>
            <person name="Murakami T."/>
            <person name="Segawa T."/>
            <person name="Shcherbakova V.A."/>
            <person name="Mori H."/>
            <person name="Yoshimura Y."/>
        </authorList>
    </citation>
    <scope>NUCLEOTIDE SEQUENCE [LARGE SCALE GENOMIC DNA]</scope>
    <source>
        <strain evidence="1 2">A121</strain>
    </source>
</reference>